<name>A0A8B8GAU5_9HEMI</name>
<keyword evidence="12" id="KW-1185">Reference proteome</keyword>
<dbReference type="GO" id="GO:0005886">
    <property type="term" value="C:plasma membrane"/>
    <property type="evidence" value="ECO:0007669"/>
    <property type="project" value="TreeGrafter"/>
</dbReference>
<dbReference type="SUPFAM" id="SSF81321">
    <property type="entry name" value="Family A G protein-coupled receptor-like"/>
    <property type="match status" value="1"/>
</dbReference>
<dbReference type="GO" id="GO:0003676">
    <property type="term" value="F:nucleic acid binding"/>
    <property type="evidence" value="ECO:0007669"/>
    <property type="project" value="InterPro"/>
</dbReference>
<evidence type="ECO:0000256" key="6">
    <source>
        <dbReference type="ARBA" id="ARBA00023136"/>
    </source>
</evidence>
<keyword evidence="6 9" id="KW-0472">Membrane</keyword>
<dbReference type="GeneID" id="112690521"/>
<evidence type="ECO:0000256" key="5">
    <source>
        <dbReference type="ARBA" id="ARBA00023040"/>
    </source>
</evidence>
<evidence type="ECO:0000256" key="2">
    <source>
        <dbReference type="ARBA" id="ARBA00010663"/>
    </source>
</evidence>
<dbReference type="AlphaFoldDB" id="A0A8B8GAU5"/>
<proteinExistence type="inferred from homology"/>
<dbReference type="InterPro" id="IPR002156">
    <property type="entry name" value="RNaseH_domain"/>
</dbReference>
<keyword evidence="3 9" id="KW-0812">Transmembrane</keyword>
<comment type="subcellular location">
    <subcellularLocation>
        <location evidence="1">Membrane</location>
        <topology evidence="1">Multi-pass membrane protein</topology>
    </subcellularLocation>
</comment>
<dbReference type="InterPro" id="IPR017452">
    <property type="entry name" value="GPCR_Rhodpsn_7TM"/>
</dbReference>
<reference evidence="13" key="1">
    <citation type="submission" date="2025-08" db="UniProtKB">
        <authorList>
            <consortium name="RefSeq"/>
        </authorList>
    </citation>
    <scope>IDENTIFICATION</scope>
    <source>
        <tissue evidence="13">Whole body</tissue>
    </source>
</reference>
<evidence type="ECO:0000256" key="4">
    <source>
        <dbReference type="ARBA" id="ARBA00022989"/>
    </source>
</evidence>
<evidence type="ECO:0000313" key="13">
    <source>
        <dbReference type="RefSeq" id="XP_025420334.1"/>
    </source>
</evidence>
<accession>A0A8B8GAU5</accession>
<evidence type="ECO:0000256" key="1">
    <source>
        <dbReference type="ARBA" id="ARBA00004141"/>
    </source>
</evidence>
<dbReference type="PANTHER" id="PTHR45695">
    <property type="entry name" value="LEUCOKININ RECEPTOR-RELATED"/>
    <property type="match status" value="1"/>
</dbReference>
<evidence type="ECO:0000256" key="7">
    <source>
        <dbReference type="ARBA" id="ARBA00023170"/>
    </source>
</evidence>
<dbReference type="Gene3D" id="1.20.1070.10">
    <property type="entry name" value="Rhodopsin 7-helix transmembrane proteins"/>
    <property type="match status" value="1"/>
</dbReference>
<dbReference type="PROSITE" id="PS50879">
    <property type="entry name" value="RNASE_H_1"/>
    <property type="match status" value="1"/>
</dbReference>
<organism evidence="12 13">
    <name type="scientific">Sipha flava</name>
    <name type="common">yellow sugarcane aphid</name>
    <dbReference type="NCBI Taxonomy" id="143950"/>
    <lineage>
        <taxon>Eukaryota</taxon>
        <taxon>Metazoa</taxon>
        <taxon>Ecdysozoa</taxon>
        <taxon>Arthropoda</taxon>
        <taxon>Hexapoda</taxon>
        <taxon>Insecta</taxon>
        <taxon>Pterygota</taxon>
        <taxon>Neoptera</taxon>
        <taxon>Paraneoptera</taxon>
        <taxon>Hemiptera</taxon>
        <taxon>Sternorrhyncha</taxon>
        <taxon>Aphidomorpha</taxon>
        <taxon>Aphidoidea</taxon>
        <taxon>Aphididae</taxon>
        <taxon>Sipha</taxon>
    </lineage>
</organism>
<feature type="domain" description="RNase H type-1" evidence="11">
    <location>
        <begin position="96"/>
        <end position="223"/>
    </location>
</feature>
<dbReference type="RefSeq" id="XP_025420334.1">
    <property type="nucleotide sequence ID" value="XM_025564549.1"/>
</dbReference>
<keyword evidence="5" id="KW-0297">G-protein coupled receptor</keyword>
<evidence type="ECO:0000313" key="12">
    <source>
        <dbReference type="Proteomes" id="UP000694846"/>
    </source>
</evidence>
<feature type="transmembrane region" description="Helical" evidence="9">
    <location>
        <begin position="38"/>
        <end position="65"/>
    </location>
</feature>
<evidence type="ECO:0000259" key="11">
    <source>
        <dbReference type="PROSITE" id="PS50879"/>
    </source>
</evidence>
<dbReference type="CDD" id="cd09276">
    <property type="entry name" value="Rnase_HI_RT_non_LTR"/>
    <property type="match status" value="1"/>
</dbReference>
<dbReference type="OrthoDB" id="5975505at2759"/>
<dbReference type="PROSITE" id="PS50262">
    <property type="entry name" value="G_PROTEIN_RECEP_F1_2"/>
    <property type="match status" value="1"/>
</dbReference>
<keyword evidence="4 9" id="KW-1133">Transmembrane helix</keyword>
<dbReference type="Pfam" id="PF00001">
    <property type="entry name" value="7tm_1"/>
    <property type="match status" value="1"/>
</dbReference>
<dbReference type="InterPro" id="IPR012337">
    <property type="entry name" value="RNaseH-like_sf"/>
</dbReference>
<dbReference type="PRINTS" id="PR00237">
    <property type="entry name" value="GPCRRHODOPSN"/>
</dbReference>
<gene>
    <name evidence="13" type="primary">LOC112690521</name>
</gene>
<comment type="similarity">
    <text evidence="2">Belongs to the G-protein coupled receptor 1 family.</text>
</comment>
<protein>
    <submittedName>
        <fullName evidence="13">Uncharacterized protein LOC112690521 isoform X3</fullName>
    </submittedName>
</protein>
<dbReference type="Proteomes" id="UP000694846">
    <property type="component" value="Unplaced"/>
</dbReference>
<sequence length="367" mass="41540">MQELPRDTGGDNRSNVLWEYGLDGWPWQEYQMKYSAEVTVLFCIAYSAVFLVGFVGNTSVVLVVYKNVRMQSSPTNIFIVNLAVADLLVIVVCVPFTLIGSITQDGSKTDEGVGASVIYKESKIMIKIPNSCTIFSAEAITISHSLDIIEQNKITKSIILSDSLSTLTNIQNYLQPNDISRKIQNQISSLELQSQSITMIWIPSHVGIQGNELADTYAKQAITSPDAHQINIHTLQDSKNIINKFITNQWQQIWQTMHTKLNEITPSIYPWPVTSLPRRQEVILNRLRIGHTWLTHGHLMNRTVPALCPTCEVTLTVKHVICNCLKYRDIKDSLEISDNLQQALSPDPENVYKIFKFLKLTKMYNLI</sequence>
<dbReference type="InterPro" id="IPR000276">
    <property type="entry name" value="GPCR_Rhodpsn"/>
</dbReference>
<dbReference type="SUPFAM" id="SSF53098">
    <property type="entry name" value="Ribonuclease H-like"/>
    <property type="match status" value="1"/>
</dbReference>
<evidence type="ECO:0000256" key="8">
    <source>
        <dbReference type="ARBA" id="ARBA00023224"/>
    </source>
</evidence>
<evidence type="ECO:0000256" key="3">
    <source>
        <dbReference type="ARBA" id="ARBA00022692"/>
    </source>
</evidence>
<feature type="transmembrane region" description="Helical" evidence="9">
    <location>
        <begin position="77"/>
        <end position="99"/>
    </location>
</feature>
<evidence type="ECO:0000256" key="9">
    <source>
        <dbReference type="SAM" id="Phobius"/>
    </source>
</evidence>
<dbReference type="GO" id="GO:0004930">
    <property type="term" value="F:G protein-coupled receptor activity"/>
    <property type="evidence" value="ECO:0007669"/>
    <property type="project" value="UniProtKB-KW"/>
</dbReference>
<dbReference type="PANTHER" id="PTHR45695:SF9">
    <property type="entry name" value="LEUCOKININ RECEPTOR"/>
    <property type="match status" value="1"/>
</dbReference>
<feature type="domain" description="G-protein coupled receptors family 1 profile" evidence="10">
    <location>
        <begin position="56"/>
        <end position="99"/>
    </location>
</feature>
<keyword evidence="8" id="KW-0807">Transducer</keyword>
<dbReference type="GO" id="GO:0004523">
    <property type="term" value="F:RNA-DNA hybrid ribonuclease activity"/>
    <property type="evidence" value="ECO:0007669"/>
    <property type="project" value="InterPro"/>
</dbReference>
<evidence type="ECO:0000259" key="10">
    <source>
        <dbReference type="PROSITE" id="PS50262"/>
    </source>
</evidence>
<keyword evidence="7" id="KW-0675">Receptor</keyword>